<dbReference type="GO" id="GO:0005634">
    <property type="term" value="C:nucleus"/>
    <property type="evidence" value="ECO:0007669"/>
    <property type="project" value="TreeGrafter"/>
</dbReference>
<feature type="domain" description="Pyridoxamine 5'-phosphate oxidase N-terminal" evidence="3">
    <location>
        <begin position="60"/>
        <end position="166"/>
    </location>
</feature>
<proteinExistence type="predicted"/>
<feature type="transmembrane region" description="Helical" evidence="2">
    <location>
        <begin position="12"/>
        <end position="30"/>
    </location>
</feature>
<dbReference type="SUPFAM" id="SSF50475">
    <property type="entry name" value="FMN-binding split barrel"/>
    <property type="match status" value="1"/>
</dbReference>
<protein>
    <recommendedName>
        <fullName evidence="3">Pyridoxamine 5'-phosphate oxidase N-terminal domain-containing protein</fullName>
    </recommendedName>
</protein>
<evidence type="ECO:0000313" key="4">
    <source>
        <dbReference type="EMBL" id="CAJ1966289.1"/>
    </source>
</evidence>
<dbReference type="EMBL" id="CAKOGP040002269">
    <property type="protein sequence ID" value="CAJ1966289.1"/>
    <property type="molecule type" value="Genomic_DNA"/>
</dbReference>
<dbReference type="GO" id="GO:0005737">
    <property type="term" value="C:cytoplasm"/>
    <property type="evidence" value="ECO:0007669"/>
    <property type="project" value="TreeGrafter"/>
</dbReference>
<organism evidence="4 5">
    <name type="scientific">Cylindrotheca closterium</name>
    <dbReference type="NCBI Taxonomy" id="2856"/>
    <lineage>
        <taxon>Eukaryota</taxon>
        <taxon>Sar</taxon>
        <taxon>Stramenopiles</taxon>
        <taxon>Ochrophyta</taxon>
        <taxon>Bacillariophyta</taxon>
        <taxon>Bacillariophyceae</taxon>
        <taxon>Bacillariophycidae</taxon>
        <taxon>Bacillariales</taxon>
        <taxon>Bacillariaceae</taxon>
        <taxon>Cylindrotheca</taxon>
    </lineage>
</organism>
<evidence type="ECO:0000259" key="3">
    <source>
        <dbReference type="Pfam" id="PF01243"/>
    </source>
</evidence>
<dbReference type="InterPro" id="IPR012349">
    <property type="entry name" value="Split_barrel_FMN-bd"/>
</dbReference>
<dbReference type="Proteomes" id="UP001295423">
    <property type="component" value="Unassembled WGS sequence"/>
</dbReference>
<dbReference type="InterPro" id="IPR011576">
    <property type="entry name" value="Pyridox_Oxase_N"/>
</dbReference>
<evidence type="ECO:0000256" key="1">
    <source>
        <dbReference type="SAM" id="MobiDB-lite"/>
    </source>
</evidence>
<feature type="compositionally biased region" description="Polar residues" evidence="1">
    <location>
        <begin position="220"/>
        <end position="232"/>
    </location>
</feature>
<keyword evidence="5" id="KW-1185">Reference proteome</keyword>
<feature type="region of interest" description="Disordered" evidence="1">
    <location>
        <begin position="220"/>
        <end position="239"/>
    </location>
</feature>
<evidence type="ECO:0000256" key="2">
    <source>
        <dbReference type="SAM" id="Phobius"/>
    </source>
</evidence>
<sequence>MNNLLDDTDQIITVATSVAFVAAPLLYYRITNYFWNRHNKPHPLATILKAQGNQIKPPFPQTVRDLLSKCNLAYLSTIDQDLSSSHLSLMRFTYLNDPDDGEVVIMSTNTQTKKFGMLQKQKGVALLIHDFGSGGNYECGAYSITLNGECRIVDAPQKAEEYRQAHLKHNPEYPQFIVGEHIAILCIDVKSARICNINDQVIKWDVSDNHIGTASGNRTATAEVSTNGSSKGAPTVLRV</sequence>
<dbReference type="Gene3D" id="2.30.110.10">
    <property type="entry name" value="Electron Transport, Fmn-binding Protein, Chain A"/>
    <property type="match status" value="1"/>
</dbReference>
<name>A0AAD2G9G4_9STRA</name>
<keyword evidence="2" id="KW-0812">Transmembrane</keyword>
<dbReference type="Pfam" id="PF01243">
    <property type="entry name" value="PNPOx_N"/>
    <property type="match status" value="1"/>
</dbReference>
<keyword evidence="2" id="KW-0472">Membrane</keyword>
<comment type="caution">
    <text evidence="4">The sequence shown here is derived from an EMBL/GenBank/DDBJ whole genome shotgun (WGS) entry which is preliminary data.</text>
</comment>
<gene>
    <name evidence="4" type="ORF">CYCCA115_LOCUS21872</name>
</gene>
<dbReference type="InterPro" id="IPR052841">
    <property type="entry name" value="PMP_oxidase-like"/>
</dbReference>
<dbReference type="PANTHER" id="PTHR28040">
    <property type="entry name" value="PYRIDOXAMINE 5'-PHOSPHATE OXIDASE YLR456W HOMOLOG-RELATED"/>
    <property type="match status" value="1"/>
</dbReference>
<evidence type="ECO:0000313" key="5">
    <source>
        <dbReference type="Proteomes" id="UP001295423"/>
    </source>
</evidence>
<accession>A0AAD2G9G4</accession>
<reference evidence="4" key="1">
    <citation type="submission" date="2023-08" db="EMBL/GenBank/DDBJ databases">
        <authorList>
            <person name="Audoor S."/>
            <person name="Bilcke G."/>
        </authorList>
    </citation>
    <scope>NUCLEOTIDE SEQUENCE</scope>
</reference>
<dbReference type="AlphaFoldDB" id="A0AAD2G9G4"/>
<dbReference type="PANTHER" id="PTHR28040:SF1">
    <property type="entry name" value="PYRIDOXAMINE 5'-PHOSPHATE OXIDASE YLR456W HOMOLOG-RELATED"/>
    <property type="match status" value="1"/>
</dbReference>
<keyword evidence="2" id="KW-1133">Transmembrane helix</keyword>